<protein>
    <recommendedName>
        <fullName evidence="1">SnoaL-like domain-containing protein</fullName>
    </recommendedName>
</protein>
<dbReference type="PANTHER" id="PTHR41252:SF1">
    <property type="entry name" value="BLR2505 PROTEIN"/>
    <property type="match status" value="1"/>
</dbReference>
<organism evidence="2 3">
    <name type="scientific">Sphingobium subterraneum</name>
    <dbReference type="NCBI Taxonomy" id="627688"/>
    <lineage>
        <taxon>Bacteria</taxon>
        <taxon>Pseudomonadati</taxon>
        <taxon>Pseudomonadota</taxon>
        <taxon>Alphaproteobacteria</taxon>
        <taxon>Sphingomonadales</taxon>
        <taxon>Sphingomonadaceae</taxon>
        <taxon>Sphingobium</taxon>
    </lineage>
</organism>
<dbReference type="RefSeq" id="WP_184076330.1">
    <property type="nucleotide sequence ID" value="NZ_JACIJP010000001.1"/>
</dbReference>
<dbReference type="SUPFAM" id="SSF54427">
    <property type="entry name" value="NTF2-like"/>
    <property type="match status" value="1"/>
</dbReference>
<keyword evidence="3" id="KW-1185">Reference proteome</keyword>
<dbReference type="InterPro" id="IPR037401">
    <property type="entry name" value="SnoaL-like"/>
</dbReference>
<dbReference type="InterPro" id="IPR032710">
    <property type="entry name" value="NTF2-like_dom_sf"/>
</dbReference>
<evidence type="ECO:0000313" key="3">
    <source>
        <dbReference type="Proteomes" id="UP000552700"/>
    </source>
</evidence>
<evidence type="ECO:0000313" key="2">
    <source>
        <dbReference type="EMBL" id="MBB6122298.1"/>
    </source>
</evidence>
<dbReference type="Proteomes" id="UP000552700">
    <property type="component" value="Unassembled WGS sequence"/>
</dbReference>
<gene>
    <name evidence="2" type="ORF">FHS92_000005</name>
</gene>
<dbReference type="EMBL" id="JACIJP010000001">
    <property type="protein sequence ID" value="MBB6122298.1"/>
    <property type="molecule type" value="Genomic_DNA"/>
</dbReference>
<evidence type="ECO:0000259" key="1">
    <source>
        <dbReference type="Pfam" id="PF12680"/>
    </source>
</evidence>
<accession>A0A841J199</accession>
<dbReference type="Pfam" id="PF12680">
    <property type="entry name" value="SnoaL_2"/>
    <property type="match status" value="1"/>
</dbReference>
<reference evidence="2 3" key="1">
    <citation type="submission" date="2020-08" db="EMBL/GenBank/DDBJ databases">
        <title>Genomic Encyclopedia of Type Strains, Phase IV (KMG-IV): sequencing the most valuable type-strain genomes for metagenomic binning, comparative biology and taxonomic classification.</title>
        <authorList>
            <person name="Goeker M."/>
        </authorList>
    </citation>
    <scope>NUCLEOTIDE SEQUENCE [LARGE SCALE GENOMIC DNA]</scope>
    <source>
        <strain evidence="2 3">DSM 102255</strain>
    </source>
</reference>
<feature type="domain" description="SnoaL-like" evidence="1">
    <location>
        <begin position="21"/>
        <end position="116"/>
    </location>
</feature>
<proteinExistence type="predicted"/>
<name>A0A841J199_9SPHN</name>
<sequence length="137" mass="15164">MTTADRNRALIEDIFAQWAAGLSSFFDLLADEAVCTISGTTPHAGTYNGRDQFLRDIVTPFMSRLKGPIVPTLHKIIAQGDEVAILWSGRAPLQNGETYSNNYAFFSTLQSGRVVRLTTVLDMSAFERVWTDFAEVA</sequence>
<dbReference type="AlphaFoldDB" id="A0A841J199"/>
<comment type="caution">
    <text evidence="2">The sequence shown here is derived from an EMBL/GenBank/DDBJ whole genome shotgun (WGS) entry which is preliminary data.</text>
</comment>
<dbReference type="Gene3D" id="3.10.450.50">
    <property type="match status" value="1"/>
</dbReference>
<dbReference type="PANTHER" id="PTHR41252">
    <property type="entry name" value="BLR2505 PROTEIN"/>
    <property type="match status" value="1"/>
</dbReference>